<dbReference type="RefSeq" id="WP_146451256.1">
    <property type="nucleotide sequence ID" value="NZ_SJPS01000004.1"/>
</dbReference>
<evidence type="ECO:0000256" key="6">
    <source>
        <dbReference type="ARBA" id="ARBA00026066"/>
    </source>
</evidence>
<evidence type="ECO:0000256" key="5">
    <source>
        <dbReference type="ARBA" id="ARBA00023150"/>
    </source>
</evidence>
<comment type="catalytic activity">
    <reaction evidence="11">
        <text>2 [molybdopterin-synthase sulfur-carrier protein]-C-terminal-Gly-aminoethanethioate + cyclic pyranopterin phosphate + H2O = molybdopterin + 2 [molybdopterin-synthase sulfur-carrier protein]-C-terminal Gly-Gly + 2 H(+)</text>
        <dbReference type="Rhea" id="RHEA:26333"/>
        <dbReference type="Rhea" id="RHEA-COMP:12202"/>
        <dbReference type="Rhea" id="RHEA-COMP:19907"/>
        <dbReference type="ChEBI" id="CHEBI:15377"/>
        <dbReference type="ChEBI" id="CHEBI:15378"/>
        <dbReference type="ChEBI" id="CHEBI:58698"/>
        <dbReference type="ChEBI" id="CHEBI:59648"/>
        <dbReference type="ChEBI" id="CHEBI:90778"/>
        <dbReference type="ChEBI" id="CHEBI:232372"/>
        <dbReference type="EC" id="2.8.1.12"/>
    </reaction>
</comment>
<keyword evidence="13" id="KW-1185">Reference proteome</keyword>
<dbReference type="Proteomes" id="UP000318437">
    <property type="component" value="Unassembled WGS sequence"/>
</dbReference>
<dbReference type="InterPro" id="IPR036563">
    <property type="entry name" value="MoaE_sf"/>
</dbReference>
<dbReference type="SUPFAM" id="SSF54690">
    <property type="entry name" value="Molybdopterin synthase subunit MoaE"/>
    <property type="match status" value="1"/>
</dbReference>
<evidence type="ECO:0000256" key="7">
    <source>
        <dbReference type="ARBA" id="ARBA00029745"/>
    </source>
</evidence>
<comment type="caution">
    <text evidence="12">The sequence shown here is derived from an EMBL/GenBank/DDBJ whole genome shotgun (WGS) entry which is preliminary data.</text>
</comment>
<evidence type="ECO:0000256" key="9">
    <source>
        <dbReference type="ARBA" id="ARBA00030781"/>
    </source>
</evidence>
<dbReference type="PANTHER" id="PTHR23404">
    <property type="entry name" value="MOLYBDOPTERIN SYNTHASE RELATED"/>
    <property type="match status" value="1"/>
</dbReference>
<evidence type="ECO:0000313" key="13">
    <source>
        <dbReference type="Proteomes" id="UP000318437"/>
    </source>
</evidence>
<dbReference type="GO" id="GO:0030366">
    <property type="term" value="F:molybdopterin synthase activity"/>
    <property type="evidence" value="ECO:0007669"/>
    <property type="project" value="UniProtKB-EC"/>
</dbReference>
<comment type="pathway">
    <text evidence="1">Cofactor biosynthesis; molybdopterin biosynthesis.</text>
</comment>
<organism evidence="12 13">
    <name type="scientific">Bythopirellula polymerisocia</name>
    <dbReference type="NCBI Taxonomy" id="2528003"/>
    <lineage>
        <taxon>Bacteria</taxon>
        <taxon>Pseudomonadati</taxon>
        <taxon>Planctomycetota</taxon>
        <taxon>Planctomycetia</taxon>
        <taxon>Pirellulales</taxon>
        <taxon>Lacipirellulaceae</taxon>
        <taxon>Bythopirellula</taxon>
    </lineage>
</organism>
<evidence type="ECO:0000256" key="2">
    <source>
        <dbReference type="ARBA" id="ARBA00005426"/>
    </source>
</evidence>
<sequence>MIQLTTFPIDSDALVRQAQVPASGAVLLFLGVTRQHTSGRETAELRYDAYHEMAEKELAALEEKARQKWHLNECLIVHRLGKVPLGEASVAIVVASPHRHAAFAAGEWLIDTLKMSVPIWKEEHWADGSSDWIHPEHDVKHSQATSTNK</sequence>
<keyword evidence="12" id="KW-0808">Transferase</keyword>
<dbReference type="EC" id="2.8.1.12" evidence="3"/>
<evidence type="ECO:0000256" key="10">
    <source>
        <dbReference type="ARBA" id="ARBA00032474"/>
    </source>
</evidence>
<evidence type="ECO:0000256" key="4">
    <source>
        <dbReference type="ARBA" id="ARBA00013858"/>
    </source>
</evidence>
<dbReference type="GO" id="GO:0006777">
    <property type="term" value="P:Mo-molybdopterin cofactor biosynthetic process"/>
    <property type="evidence" value="ECO:0007669"/>
    <property type="project" value="UniProtKB-KW"/>
</dbReference>
<dbReference type="AlphaFoldDB" id="A0A5C6CQ88"/>
<reference evidence="12 13" key="1">
    <citation type="submission" date="2019-02" db="EMBL/GenBank/DDBJ databases">
        <title>Deep-cultivation of Planctomycetes and their phenomic and genomic characterization uncovers novel biology.</title>
        <authorList>
            <person name="Wiegand S."/>
            <person name="Jogler M."/>
            <person name="Boedeker C."/>
            <person name="Pinto D."/>
            <person name="Vollmers J."/>
            <person name="Rivas-Marin E."/>
            <person name="Kohn T."/>
            <person name="Peeters S.H."/>
            <person name="Heuer A."/>
            <person name="Rast P."/>
            <person name="Oberbeckmann S."/>
            <person name="Bunk B."/>
            <person name="Jeske O."/>
            <person name="Meyerdierks A."/>
            <person name="Storesund J.E."/>
            <person name="Kallscheuer N."/>
            <person name="Luecker S."/>
            <person name="Lage O.M."/>
            <person name="Pohl T."/>
            <person name="Merkel B.J."/>
            <person name="Hornburger P."/>
            <person name="Mueller R.-W."/>
            <person name="Bruemmer F."/>
            <person name="Labrenz M."/>
            <person name="Spormann A.M."/>
            <person name="Op Den Camp H."/>
            <person name="Overmann J."/>
            <person name="Amann R."/>
            <person name="Jetten M.S.M."/>
            <person name="Mascher T."/>
            <person name="Medema M.H."/>
            <person name="Devos D.P."/>
            <person name="Kaster A.-K."/>
            <person name="Ovreas L."/>
            <person name="Rohde M."/>
            <person name="Galperin M.Y."/>
            <person name="Jogler C."/>
        </authorList>
    </citation>
    <scope>NUCLEOTIDE SEQUENCE [LARGE SCALE GENOMIC DNA]</scope>
    <source>
        <strain evidence="12 13">Pla144</strain>
    </source>
</reference>
<evidence type="ECO:0000313" key="12">
    <source>
        <dbReference type="EMBL" id="TWU25664.1"/>
    </source>
</evidence>
<comment type="similarity">
    <text evidence="2">Belongs to the MoaE family.</text>
</comment>
<dbReference type="OrthoDB" id="9803224at2"/>
<dbReference type="Gene3D" id="3.90.1170.40">
    <property type="entry name" value="Molybdopterin biosynthesis MoaE subunit"/>
    <property type="match status" value="1"/>
</dbReference>
<accession>A0A5C6CQ88</accession>
<name>A0A5C6CQ88_9BACT</name>
<dbReference type="CDD" id="cd00756">
    <property type="entry name" value="MoaE"/>
    <property type="match status" value="1"/>
</dbReference>
<dbReference type="InterPro" id="IPR003448">
    <property type="entry name" value="Mopterin_biosynth_MoaE"/>
</dbReference>
<keyword evidence="5" id="KW-0501">Molybdenum cofactor biosynthesis</keyword>
<dbReference type="EMBL" id="SJPS01000004">
    <property type="protein sequence ID" value="TWU25664.1"/>
    <property type="molecule type" value="Genomic_DNA"/>
</dbReference>
<evidence type="ECO:0000256" key="3">
    <source>
        <dbReference type="ARBA" id="ARBA00011950"/>
    </source>
</evidence>
<dbReference type="Pfam" id="PF02391">
    <property type="entry name" value="MoaE"/>
    <property type="match status" value="1"/>
</dbReference>
<protein>
    <recommendedName>
        <fullName evidence="4">Molybdopterin synthase catalytic subunit</fullName>
        <ecNumber evidence="3">2.8.1.12</ecNumber>
    </recommendedName>
    <alternativeName>
        <fullName evidence="9">MPT synthase subunit 2</fullName>
    </alternativeName>
    <alternativeName>
        <fullName evidence="7">Molybdenum cofactor biosynthesis protein E</fullName>
    </alternativeName>
    <alternativeName>
        <fullName evidence="8">Molybdopterin-converting factor large subunit</fullName>
    </alternativeName>
    <alternativeName>
        <fullName evidence="10">Molybdopterin-converting factor subunit 2</fullName>
    </alternativeName>
</protein>
<proteinExistence type="inferred from homology"/>
<gene>
    <name evidence="12" type="primary">moaE</name>
    <name evidence="12" type="ORF">Pla144_28730</name>
</gene>
<evidence type="ECO:0000256" key="8">
    <source>
        <dbReference type="ARBA" id="ARBA00030407"/>
    </source>
</evidence>
<evidence type="ECO:0000256" key="11">
    <source>
        <dbReference type="ARBA" id="ARBA00049878"/>
    </source>
</evidence>
<evidence type="ECO:0000256" key="1">
    <source>
        <dbReference type="ARBA" id="ARBA00005046"/>
    </source>
</evidence>
<comment type="subunit">
    <text evidence="6">Heterotetramer of 2 MoaD subunits and 2 MoaE subunits. Also stable as homodimer. The enzyme changes between these two forms during catalysis.</text>
</comment>